<name>A0A7S9RPD1_9BACT</name>
<reference evidence="1 2" key="1">
    <citation type="journal article" date="2018" name="Emerg. Microbes Infect.">
        <title>Genomic analysis of oral Campylobacter concisus strains identified a potential bacterial molecular marker associated with active Crohn's disease.</title>
        <authorList>
            <person name="Liu F."/>
            <person name="Ma R."/>
            <person name="Tay C.Y.A."/>
            <person name="Octavia S."/>
            <person name="Lan R."/>
            <person name="Chung H.K.L."/>
            <person name="Riordan S.M."/>
            <person name="Grimm M.C."/>
            <person name="Leong R.W."/>
            <person name="Tanaka M.M."/>
            <person name="Connor S."/>
            <person name="Zhang L."/>
        </authorList>
    </citation>
    <scope>NUCLEOTIDE SEQUENCE [LARGE SCALE GENOMIC DNA]</scope>
    <source>
        <strain evidence="1 2">P13UCO-S1</strain>
    </source>
</reference>
<proteinExistence type="predicted"/>
<evidence type="ECO:0000313" key="1">
    <source>
        <dbReference type="EMBL" id="QPH95521.1"/>
    </source>
</evidence>
<dbReference type="InterPro" id="IPR032675">
    <property type="entry name" value="LRR_dom_sf"/>
</dbReference>
<protein>
    <submittedName>
        <fullName evidence="1">Leucine-rich repeat domain-containing protein</fullName>
    </submittedName>
</protein>
<dbReference type="EMBL" id="CP060705">
    <property type="protein sequence ID" value="QPH95521.1"/>
    <property type="molecule type" value="Genomic_DNA"/>
</dbReference>
<sequence>MPETIVEVSQYKGQKSLVINCTQLGDSFTPQYKTAKQKRAVLDEWCDFLRSEQEAFDELNFCTKMPQELFDAVCCQRNLKSLHIKWGSYESLDALADLSSLKSLFVGSGASVKSIAPIAKLVALESLAVENFQKISDYSVFSNLQNLKSLEISGDGLSPKFIHIESLEFLHQMPGLTSLVILVARIKSKDYSPILSLKSLTHLSLPPQHALFGLFDELSALPNLKTGLLKERERKFIRKDDPVKFKFFT</sequence>
<evidence type="ECO:0000313" key="2">
    <source>
        <dbReference type="Proteomes" id="UP000594707"/>
    </source>
</evidence>
<dbReference type="Proteomes" id="UP000594707">
    <property type="component" value="Chromosome"/>
</dbReference>
<dbReference type="AlphaFoldDB" id="A0A7S9RPD1"/>
<dbReference type="Gene3D" id="3.80.10.10">
    <property type="entry name" value="Ribonuclease Inhibitor"/>
    <property type="match status" value="1"/>
</dbReference>
<dbReference type="RefSeq" id="WP_107855706.1">
    <property type="nucleotide sequence ID" value="NZ_CP060705.1"/>
</dbReference>
<accession>A0A7S9RPD1</accession>
<dbReference type="SUPFAM" id="SSF52058">
    <property type="entry name" value="L domain-like"/>
    <property type="match status" value="1"/>
</dbReference>
<gene>
    <name evidence="1" type="ORF">CVT08_08975</name>
</gene>
<organism evidence="1 2">
    <name type="scientific">Campylobacter concisus</name>
    <dbReference type="NCBI Taxonomy" id="199"/>
    <lineage>
        <taxon>Bacteria</taxon>
        <taxon>Pseudomonadati</taxon>
        <taxon>Campylobacterota</taxon>
        <taxon>Epsilonproteobacteria</taxon>
        <taxon>Campylobacterales</taxon>
        <taxon>Campylobacteraceae</taxon>
        <taxon>Campylobacter</taxon>
    </lineage>
</organism>